<dbReference type="GO" id="GO:0004497">
    <property type="term" value="F:monooxygenase activity"/>
    <property type="evidence" value="ECO:0007669"/>
    <property type="project" value="InterPro"/>
</dbReference>
<reference evidence="2" key="1">
    <citation type="journal article" date="2023" name="Mol. Phylogenet. Evol.">
        <title>Genome-scale phylogeny and comparative genomics of the fungal order Sordariales.</title>
        <authorList>
            <person name="Hensen N."/>
            <person name="Bonometti L."/>
            <person name="Westerberg I."/>
            <person name="Brannstrom I.O."/>
            <person name="Guillou S."/>
            <person name="Cros-Aarteil S."/>
            <person name="Calhoun S."/>
            <person name="Haridas S."/>
            <person name="Kuo A."/>
            <person name="Mondo S."/>
            <person name="Pangilinan J."/>
            <person name="Riley R."/>
            <person name="LaButti K."/>
            <person name="Andreopoulos B."/>
            <person name="Lipzen A."/>
            <person name="Chen C."/>
            <person name="Yan M."/>
            <person name="Daum C."/>
            <person name="Ng V."/>
            <person name="Clum A."/>
            <person name="Steindorff A."/>
            <person name="Ohm R.A."/>
            <person name="Martin F."/>
            <person name="Silar P."/>
            <person name="Natvig D.O."/>
            <person name="Lalanne C."/>
            <person name="Gautier V."/>
            <person name="Ament-Velasquez S.L."/>
            <person name="Kruys A."/>
            <person name="Hutchinson M.I."/>
            <person name="Powell A.J."/>
            <person name="Barry K."/>
            <person name="Miller A.N."/>
            <person name="Grigoriev I.V."/>
            <person name="Debuchy R."/>
            <person name="Gladieux P."/>
            <person name="Hiltunen Thoren M."/>
            <person name="Johannesson H."/>
        </authorList>
    </citation>
    <scope>NUCLEOTIDE SEQUENCE [LARGE SCALE GENOMIC DNA]</scope>
    <source>
        <strain evidence="2">CBS 340.73</strain>
    </source>
</reference>
<dbReference type="Proteomes" id="UP001303473">
    <property type="component" value="Unassembled WGS sequence"/>
</dbReference>
<proteinExistence type="predicted"/>
<sequence length="519" mass="58297">MLYEIQLPQLVDGHLPVAVIALLLGVLACSWLLRKSEPAASEGTLLIPKSVYSRLPLVGHLVGYARNGHSYFSSLCASTPLPIFTIRMAKVKLSVVKPALTRDLPQTKHLSLAPLVLELFKRSLDLGEFSSYLLREDDEQSKRFAPEISRLFRDEFIPNRNLRKYVEELDAYIQRDVALIHDAKSIHIEDWIFKTLVGALGKSMWGGDDGPFGDAEFVAQLRTFLLNIQRLNNPATFMIEPKLLESRRVVRERLDQFSFEKYAEKAGSSESVDESFLARVRTLCLDHGAAAEGWTDYQLLLIAGLGPNVMAASTWMIHHLLADPNLLAAAREQLDNFVRKSEGSIDLADMSEKCPLLIATWNEVLRFHGGFTLGRYVHEDTTLAGTYLLKKGSYALAPLKPHHFDKQLWGDDVEDFRPHGFLKEGGGLDEIQKRKLRVYGLFGALCPGRFLAVHMTMAVTVRLLLAFDIAPLKDGTNHAPPEECKETIAGLATPAWDAEIGLRRREIIEDVEIRFRSSR</sequence>
<keyword evidence="2" id="KW-1185">Reference proteome</keyword>
<protein>
    <submittedName>
        <fullName evidence="1">Cytochrome P450</fullName>
    </submittedName>
</protein>
<accession>A0AAN6NB40</accession>
<dbReference type="GO" id="GO:0016705">
    <property type="term" value="F:oxidoreductase activity, acting on paired donors, with incorporation or reduction of molecular oxygen"/>
    <property type="evidence" value="ECO:0007669"/>
    <property type="project" value="InterPro"/>
</dbReference>
<dbReference type="SUPFAM" id="SSF48264">
    <property type="entry name" value="Cytochrome P450"/>
    <property type="match status" value="1"/>
</dbReference>
<dbReference type="GO" id="GO:0020037">
    <property type="term" value="F:heme binding"/>
    <property type="evidence" value="ECO:0007669"/>
    <property type="project" value="InterPro"/>
</dbReference>
<evidence type="ECO:0000313" key="1">
    <source>
        <dbReference type="EMBL" id="KAK3942502.1"/>
    </source>
</evidence>
<dbReference type="PANTHER" id="PTHR47582:SF1">
    <property type="entry name" value="P450, PUTATIVE (EUROFUNG)-RELATED"/>
    <property type="match status" value="1"/>
</dbReference>
<dbReference type="InterPro" id="IPR053007">
    <property type="entry name" value="CYP450_monoxygenase_sec-met"/>
</dbReference>
<organism evidence="1 2">
    <name type="scientific">Diplogelasinospora grovesii</name>
    <dbReference type="NCBI Taxonomy" id="303347"/>
    <lineage>
        <taxon>Eukaryota</taxon>
        <taxon>Fungi</taxon>
        <taxon>Dikarya</taxon>
        <taxon>Ascomycota</taxon>
        <taxon>Pezizomycotina</taxon>
        <taxon>Sordariomycetes</taxon>
        <taxon>Sordariomycetidae</taxon>
        <taxon>Sordariales</taxon>
        <taxon>Diplogelasinosporaceae</taxon>
        <taxon>Diplogelasinospora</taxon>
    </lineage>
</organism>
<evidence type="ECO:0000313" key="2">
    <source>
        <dbReference type="Proteomes" id="UP001303473"/>
    </source>
</evidence>
<dbReference type="Gene3D" id="1.10.630.10">
    <property type="entry name" value="Cytochrome P450"/>
    <property type="match status" value="1"/>
</dbReference>
<gene>
    <name evidence="1" type="ORF">QBC46DRAFT_379766</name>
</gene>
<name>A0AAN6NB40_9PEZI</name>
<dbReference type="PANTHER" id="PTHR47582">
    <property type="entry name" value="P450, PUTATIVE (EUROFUNG)-RELATED"/>
    <property type="match status" value="1"/>
</dbReference>
<dbReference type="AlphaFoldDB" id="A0AAN6NB40"/>
<dbReference type="Pfam" id="PF00067">
    <property type="entry name" value="p450"/>
    <property type="match status" value="1"/>
</dbReference>
<dbReference type="InterPro" id="IPR036396">
    <property type="entry name" value="Cyt_P450_sf"/>
</dbReference>
<dbReference type="GO" id="GO:0005506">
    <property type="term" value="F:iron ion binding"/>
    <property type="evidence" value="ECO:0007669"/>
    <property type="project" value="InterPro"/>
</dbReference>
<comment type="caution">
    <text evidence="1">The sequence shown here is derived from an EMBL/GenBank/DDBJ whole genome shotgun (WGS) entry which is preliminary data.</text>
</comment>
<dbReference type="EMBL" id="MU853773">
    <property type="protein sequence ID" value="KAK3942502.1"/>
    <property type="molecule type" value="Genomic_DNA"/>
</dbReference>
<dbReference type="InterPro" id="IPR001128">
    <property type="entry name" value="Cyt_P450"/>
</dbReference>
<dbReference type="CDD" id="cd11040">
    <property type="entry name" value="CYP7_CYP8-like"/>
    <property type="match status" value="1"/>
</dbReference>